<dbReference type="SUPFAM" id="SSF52151">
    <property type="entry name" value="FabD/lysophospholipase-like"/>
    <property type="match status" value="1"/>
</dbReference>
<dbReference type="AlphaFoldDB" id="A0A4D8PWW4"/>
<dbReference type="InterPro" id="IPR014030">
    <property type="entry name" value="Ketoacyl_synth_N"/>
</dbReference>
<evidence type="ECO:0000259" key="1">
    <source>
        <dbReference type="PROSITE" id="PS52004"/>
    </source>
</evidence>
<dbReference type="EMBL" id="CP032325">
    <property type="protein sequence ID" value="QCN99925.1"/>
    <property type="molecule type" value="Genomic_DNA"/>
</dbReference>
<dbReference type="InterPro" id="IPR014043">
    <property type="entry name" value="Acyl_transferase_dom"/>
</dbReference>
<keyword evidence="2" id="KW-0012">Acyltransferase</keyword>
<dbReference type="CDD" id="cd00833">
    <property type="entry name" value="PKS"/>
    <property type="match status" value="1"/>
</dbReference>
<sequence>MNRAFLFQGQGGFHPEVLRDLFARPELGDWVGRADDVVEDLFGIRFSTWLAQGAFEDLPDLDQAGIFLEGVLTAEVALRAGRIPDVLAGHSFGEFAALAVAGAVSLEDGIRLIHARLQALEFVQGRGGMAAISADRQRTARILEELPGHALEISVVNHPRQTVVSGPLGDLDRLAIQGRGKGIGLTILQSRFPFHSSHLSQARERFARLIAPIRFGVARFGLYMPVERTPYHGRLDMPALLAAHLTDPFDYMTAVNDLYGLGVRHFTECGGGTMLRTIVRRVLGERETLVTLDGALDVPPSAVPFSFPRPATTPSRNPPKEVPAMEPIAIVGFGSVLPGATDSDAYWAATLNGISGIYNYDAVDPHFLEDCFSDGPIRVNKTYSRLCGTIPHATLDQAAARRQVALPSGFARIQKMLLLSLHEALDRADLRPESPVLDDAGFFLGATPDGISEYDEALVVRHLEEGLRQGPAAGQAPAVAARLRAALGSGPADHVAPDAVYRQVAEAALGRDARVVVVDAACSSSLYAIDLAVKALVGREAGVAVCGGAFAAGIGNNCMFAQFGGLARTAIRPLDEKAEGTVFCDGAVVLLLRRLSDALRDRNPIHGVIRAIGLSSDGKAPAVNVPTSAGQRLAMERAYERSEIGKDTIQYVEAHATGTSGDVIEFTSLTQVFAGRDERLPRIRINSNKALIGHTGWASGASAVVKLLLALKHHTIPAQHGIGDVNSKFGIDAGPFDIPRANLPWPPNTGGQPRRGAINGFGFGGTNAHLVLEEFSAPYHRALAISTAAPLPTPCVVVGTAAFFPADGKLSERPGSRLAFGPDDFTLPADKRVLPDMREDMARAQFLAVMAADPLITAAREKGVDPSRIGLVIAFNDKCERACAANLHIHKDRILRTLRSAPSTAGLEPAVAKWYRDFESGHRPTGPYTLAGIMPNVITGRVANLYDLKGPNIVVGDSRGHTLAAVKIAQEMVRCGNADLVLCGGLHLENSPFGGDDPSQEGIVLFAVTTHAFARERELPVCAELLLTQEREAPPAYGQAVRSSA</sequence>
<feature type="domain" description="Ketosynthase family 3 (KS3)" evidence="1">
    <location>
        <begin position="325"/>
        <end position="774"/>
    </location>
</feature>
<dbReference type="PROSITE" id="PS52004">
    <property type="entry name" value="KS3_2"/>
    <property type="match status" value="1"/>
</dbReference>
<dbReference type="InterPro" id="IPR016035">
    <property type="entry name" value="Acyl_Trfase/lysoPLipase"/>
</dbReference>
<gene>
    <name evidence="2" type="ORF">D3093_32335</name>
</gene>
<dbReference type="SMART" id="SM00827">
    <property type="entry name" value="PKS_AT"/>
    <property type="match status" value="1"/>
</dbReference>
<dbReference type="InterPro" id="IPR016036">
    <property type="entry name" value="Malonyl_transacylase_ACP-bd"/>
</dbReference>
<keyword evidence="2" id="KW-0614">Plasmid</keyword>
<dbReference type="GO" id="GO:0016746">
    <property type="term" value="F:acyltransferase activity"/>
    <property type="evidence" value="ECO:0007669"/>
    <property type="project" value="UniProtKB-KW"/>
</dbReference>
<evidence type="ECO:0000313" key="3">
    <source>
        <dbReference type="Proteomes" id="UP000298595"/>
    </source>
</evidence>
<dbReference type="Pfam" id="PF02801">
    <property type="entry name" value="Ketoacyl-synt_C"/>
    <property type="match status" value="1"/>
</dbReference>
<reference evidence="2 3" key="1">
    <citation type="submission" date="2018-09" db="EMBL/GenBank/DDBJ databases">
        <title>Whole genome based analysis of evolution and adaptive divergence in Indian and Brazilian strains of Azospirillum brasilense.</title>
        <authorList>
            <person name="Singh C."/>
            <person name="Tripathi A.K."/>
        </authorList>
    </citation>
    <scope>NUCLEOTIDE SEQUENCE [LARGE SCALE GENOMIC DNA]</scope>
    <source>
        <strain evidence="2 3">MTCC4035</strain>
        <plasmid evidence="2 3">p4</plasmid>
    </source>
</reference>
<dbReference type="SMART" id="SM00825">
    <property type="entry name" value="PKS_KS"/>
    <property type="match status" value="1"/>
</dbReference>
<dbReference type="SUPFAM" id="SSF55048">
    <property type="entry name" value="Probable ACP-binding domain of malonyl-CoA ACP transacylase"/>
    <property type="match status" value="1"/>
</dbReference>
<dbReference type="PANTHER" id="PTHR43074:SF1">
    <property type="entry name" value="BETA-KETOACYL SYNTHASE FAMILY PROTEIN-RELATED"/>
    <property type="match status" value="1"/>
</dbReference>
<dbReference type="InterPro" id="IPR001227">
    <property type="entry name" value="Ac_transferase_dom_sf"/>
</dbReference>
<dbReference type="Gene3D" id="3.40.47.10">
    <property type="match status" value="2"/>
</dbReference>
<dbReference type="InterPro" id="IPR014031">
    <property type="entry name" value="Ketoacyl_synth_C"/>
</dbReference>
<organism evidence="2 3">
    <name type="scientific">Azospirillum argentinense</name>
    <dbReference type="NCBI Taxonomy" id="2970906"/>
    <lineage>
        <taxon>Bacteria</taxon>
        <taxon>Pseudomonadati</taxon>
        <taxon>Pseudomonadota</taxon>
        <taxon>Alphaproteobacteria</taxon>
        <taxon>Rhodospirillales</taxon>
        <taxon>Azospirillaceae</taxon>
        <taxon>Azospirillum</taxon>
    </lineage>
</organism>
<dbReference type="SUPFAM" id="SSF53901">
    <property type="entry name" value="Thiolase-like"/>
    <property type="match status" value="3"/>
</dbReference>
<geneLocation type="plasmid" evidence="2 3">
    <name>p4</name>
</geneLocation>
<dbReference type="InterPro" id="IPR052568">
    <property type="entry name" value="PKS-FAS_Synthase"/>
</dbReference>
<dbReference type="Proteomes" id="UP000298595">
    <property type="component" value="Plasmid p4"/>
</dbReference>
<keyword evidence="2" id="KW-0808">Transferase</keyword>
<name>A0A4D8PWW4_9PROT</name>
<dbReference type="Gene3D" id="3.40.366.10">
    <property type="entry name" value="Malonyl-Coenzyme A Acyl Carrier Protein, domain 2"/>
    <property type="match status" value="1"/>
</dbReference>
<dbReference type="PANTHER" id="PTHR43074">
    <property type="entry name" value="OMEGA-3 POLYUNSATURATED FATTY ACID SYNTHASE PFAB-RELATED"/>
    <property type="match status" value="1"/>
</dbReference>
<dbReference type="RefSeq" id="WP_137118662.1">
    <property type="nucleotide sequence ID" value="NZ_CP032325.1"/>
</dbReference>
<accession>A0A4D8PWW4</accession>
<dbReference type="KEGG" id="aare:D3093_32335"/>
<dbReference type="InterPro" id="IPR020841">
    <property type="entry name" value="PKS_Beta-ketoAc_synthase_dom"/>
</dbReference>
<evidence type="ECO:0000313" key="2">
    <source>
        <dbReference type="EMBL" id="QCN99925.1"/>
    </source>
</evidence>
<dbReference type="InterPro" id="IPR016039">
    <property type="entry name" value="Thiolase-like"/>
</dbReference>
<proteinExistence type="predicted"/>
<dbReference type="Pfam" id="PF00109">
    <property type="entry name" value="ketoacyl-synt"/>
    <property type="match status" value="2"/>
</dbReference>
<protein>
    <submittedName>
        <fullName evidence="2">Acyltransferase domain-containing protein</fullName>
    </submittedName>
</protein>
<dbReference type="Gene3D" id="3.30.70.250">
    <property type="entry name" value="Malonyl-CoA ACP transacylase, ACP-binding"/>
    <property type="match status" value="1"/>
</dbReference>
<dbReference type="Pfam" id="PF00698">
    <property type="entry name" value="Acyl_transf_1"/>
    <property type="match status" value="1"/>
</dbReference>